<dbReference type="GO" id="GO:0002128">
    <property type="term" value="P:tRNA nucleoside ribose methylation"/>
    <property type="evidence" value="ECO:0007669"/>
    <property type="project" value="UniProtKB-UniRule"/>
</dbReference>
<dbReference type="Proteomes" id="UP000054251">
    <property type="component" value="Unassembled WGS sequence"/>
</dbReference>
<feature type="active site" description="Proton acceptor" evidence="7">
    <location>
        <position position="159"/>
    </location>
</feature>
<evidence type="ECO:0000313" key="10">
    <source>
        <dbReference type="Proteomes" id="UP000054251"/>
    </source>
</evidence>
<dbReference type="PANTHER" id="PTHR10920:SF12">
    <property type="entry name" value="TRNA (CYTIDINE(32)_GUANOSINE(34)-2'-O)-METHYLTRANSFERASE-RELATED"/>
    <property type="match status" value="1"/>
</dbReference>
<dbReference type="InterPro" id="IPR028590">
    <property type="entry name" value="RNA_methyltr_E_TRM7"/>
</dbReference>
<keyword evidence="2 7" id="KW-0489">Methyltransferase</keyword>
<dbReference type="InterPro" id="IPR029063">
    <property type="entry name" value="SAM-dependent_MTases_sf"/>
</dbReference>
<feature type="binding site" evidence="7">
    <location>
        <position position="55"/>
    </location>
    <ligand>
        <name>S-adenosyl-L-methionine</name>
        <dbReference type="ChEBI" id="CHEBI:59789"/>
    </ligand>
</feature>
<dbReference type="RefSeq" id="XP_015466946.1">
    <property type="nucleotide sequence ID" value="XM_015612208.1"/>
</dbReference>
<feature type="binding site" evidence="7">
    <location>
        <position position="94"/>
    </location>
    <ligand>
        <name>S-adenosyl-L-methionine</name>
        <dbReference type="ChEBI" id="CHEBI:59789"/>
    </ligand>
</feature>
<evidence type="ECO:0000256" key="6">
    <source>
        <dbReference type="ARBA" id="ARBA00048902"/>
    </source>
</evidence>
<evidence type="ECO:0000256" key="3">
    <source>
        <dbReference type="ARBA" id="ARBA00022679"/>
    </source>
</evidence>
<feature type="binding site" evidence="7">
    <location>
        <position position="119"/>
    </location>
    <ligand>
        <name>S-adenosyl-L-methionine</name>
        <dbReference type="ChEBI" id="CHEBI:59789"/>
    </ligand>
</feature>
<dbReference type="Pfam" id="PF01728">
    <property type="entry name" value="FtsJ"/>
    <property type="match status" value="1"/>
</dbReference>
<comment type="function">
    <text evidence="7">Methylates the 2'-O-ribose of nucleotides at positions 32 and 34 of the tRNA anticodon loop of substrate tRNAs.</text>
</comment>
<evidence type="ECO:0000256" key="2">
    <source>
        <dbReference type="ARBA" id="ARBA00022603"/>
    </source>
</evidence>
<dbReference type="GO" id="GO:0005737">
    <property type="term" value="C:cytoplasm"/>
    <property type="evidence" value="ECO:0007669"/>
    <property type="project" value="UniProtKB-SubCell"/>
</dbReference>
<organism evidence="9 10">
    <name type="scientific">Debaryomyces fabryi</name>
    <dbReference type="NCBI Taxonomy" id="58627"/>
    <lineage>
        <taxon>Eukaryota</taxon>
        <taxon>Fungi</taxon>
        <taxon>Dikarya</taxon>
        <taxon>Ascomycota</taxon>
        <taxon>Saccharomycotina</taxon>
        <taxon>Pichiomycetes</taxon>
        <taxon>Debaryomycetaceae</taxon>
        <taxon>Debaryomyces</taxon>
    </lineage>
</organism>
<keyword evidence="10" id="KW-1185">Reference proteome</keyword>
<evidence type="ECO:0000256" key="5">
    <source>
        <dbReference type="ARBA" id="ARBA00022694"/>
    </source>
</evidence>
<dbReference type="SUPFAM" id="SSF53335">
    <property type="entry name" value="S-adenosyl-L-methionine-dependent methyltransferases"/>
    <property type="match status" value="1"/>
</dbReference>
<dbReference type="InterPro" id="IPR002877">
    <property type="entry name" value="RNA_MeTrfase_FtsJ_dom"/>
</dbReference>
<proteinExistence type="inferred from homology"/>
<dbReference type="HAMAP" id="MF_01547">
    <property type="entry name" value="RNA_methyltr_E"/>
    <property type="match status" value="1"/>
</dbReference>
<dbReference type="Gene3D" id="3.40.50.150">
    <property type="entry name" value="Vaccinia Virus protein VP39"/>
    <property type="match status" value="1"/>
</dbReference>
<dbReference type="EC" id="2.1.1.205" evidence="7"/>
<dbReference type="PANTHER" id="PTHR10920">
    <property type="entry name" value="RIBOSOMAL RNA METHYLTRANSFERASE"/>
    <property type="match status" value="1"/>
</dbReference>
<dbReference type="GeneID" id="26840388"/>
<evidence type="ECO:0000256" key="1">
    <source>
        <dbReference type="ARBA" id="ARBA00022490"/>
    </source>
</evidence>
<sequence length="301" mass="33897">MGKSSKDKRDLYYRRAKEEGWRARSAFKLLQLNEQFQLFKGVKRVVDLCAAPGSWSQVLSRELFENQKQEDAKIVSVDLQPMTPIDGVTTLQADITHPKTLQKILEIFGGEPADFVCSDGAPDVTGLHDLDEYIQAQLILSALQLTTCILKPGGAFVAKIFRGRDIDLLYSQLSYLFERVICAKPRSSRGTSLEAFIVCLGYKPREGWNPTLDLTKSTEEFFEGANIGRSDNLEHLDLPEDEERLIAKFVACGDLNDVDSDATYTLDTNFKKLALDPVQMPTAPPYKKALEMKRRGDLVRR</sequence>
<gene>
    <name evidence="9" type="ORF">AC631_03379</name>
</gene>
<dbReference type="HAMAP" id="MF_03162">
    <property type="entry name" value="RNA_methyltr_E_TRM7"/>
    <property type="match status" value="1"/>
</dbReference>
<dbReference type="FunFam" id="3.40.50.150:FF:000176">
    <property type="entry name" value="tRNA (cytidine(32)/guanosine(34)-2'-O)-methyltransferase"/>
    <property type="match status" value="1"/>
</dbReference>
<dbReference type="AlphaFoldDB" id="A0A0V1PXL8"/>
<protein>
    <recommendedName>
        <fullName evidence="7">Putative tRNA (cytidine(32)/guanosine(34)-2'-O)-methyltransferase</fullName>
        <ecNumber evidence="7">2.1.1.205</ecNumber>
    </recommendedName>
    <alternativeName>
        <fullName evidence="7">2'-O-ribose RNA methyltransferase TRM7 homolog</fullName>
    </alternativeName>
</protein>
<keyword evidence="5 7" id="KW-0819">tRNA processing</keyword>
<keyword evidence="3 7" id="KW-0808">Transferase</keyword>
<evidence type="ECO:0000313" key="9">
    <source>
        <dbReference type="EMBL" id="KSA00844.1"/>
    </source>
</evidence>
<reference evidence="9 10" key="1">
    <citation type="submission" date="2015-11" db="EMBL/GenBank/DDBJ databases">
        <title>The genome of Debaryomyces fabryi.</title>
        <authorList>
            <person name="Tafer H."/>
            <person name="Lopandic K."/>
        </authorList>
    </citation>
    <scope>NUCLEOTIDE SEQUENCE [LARGE SCALE GENOMIC DNA]</scope>
    <source>
        <strain evidence="9 10">CBS 789</strain>
    </source>
</reference>
<name>A0A0V1PXL8_9ASCO</name>
<comment type="similarity">
    <text evidence="7">Belongs to the class I-like SAM-binding methyltransferase superfamily. RNA methyltransferase RlmE family. TRM7 subfamily.</text>
</comment>
<feature type="binding site" evidence="7">
    <location>
        <position position="78"/>
    </location>
    <ligand>
        <name>S-adenosyl-L-methionine</name>
        <dbReference type="ChEBI" id="CHEBI:59789"/>
    </ligand>
</feature>
<comment type="caution">
    <text evidence="9">The sequence shown here is derived from an EMBL/GenBank/DDBJ whole genome shotgun (WGS) entry which is preliminary data.</text>
</comment>
<dbReference type="GO" id="GO:0106340">
    <property type="term" value="F:tRNA (guanosine(34)-2'-O)-methyltransferase activity"/>
    <property type="evidence" value="ECO:0007669"/>
    <property type="project" value="UniProtKB-ARBA"/>
</dbReference>
<keyword evidence="1 7" id="KW-0963">Cytoplasm</keyword>
<dbReference type="InterPro" id="IPR015507">
    <property type="entry name" value="rRNA-MeTfrase_E"/>
</dbReference>
<dbReference type="GO" id="GO:0002181">
    <property type="term" value="P:cytoplasmic translation"/>
    <property type="evidence" value="ECO:0007669"/>
    <property type="project" value="UniProtKB-UniRule"/>
</dbReference>
<dbReference type="OrthoDB" id="289250at2759"/>
<keyword evidence="4 7" id="KW-0949">S-adenosyl-L-methionine</keyword>
<evidence type="ECO:0000256" key="7">
    <source>
        <dbReference type="HAMAP-Rule" id="MF_03162"/>
    </source>
</evidence>
<feature type="binding site" evidence="7">
    <location>
        <position position="53"/>
    </location>
    <ligand>
        <name>S-adenosyl-L-methionine</name>
        <dbReference type="ChEBI" id="CHEBI:59789"/>
    </ligand>
</feature>
<comment type="subcellular location">
    <subcellularLocation>
        <location evidence="7">Cytoplasm</location>
    </subcellularLocation>
</comment>
<evidence type="ECO:0000256" key="4">
    <source>
        <dbReference type="ARBA" id="ARBA00022691"/>
    </source>
</evidence>
<accession>A0A0V1PXL8</accession>
<feature type="domain" description="Ribosomal RNA methyltransferase FtsJ" evidence="8">
    <location>
        <begin position="21"/>
        <end position="202"/>
    </location>
</feature>
<dbReference type="EMBL" id="LMYN01000072">
    <property type="protein sequence ID" value="KSA00844.1"/>
    <property type="molecule type" value="Genomic_DNA"/>
</dbReference>
<comment type="catalytic activity">
    <reaction evidence="6 7">
        <text>cytidine(32)/guanosine(34) in tRNA + 2 S-adenosyl-L-methionine = 2'-O-methylcytidine(32)/2'-O-methylguanosine(34) in tRNA + 2 S-adenosyl-L-homocysteine + 2 H(+)</text>
        <dbReference type="Rhea" id="RHEA:42396"/>
        <dbReference type="Rhea" id="RHEA-COMP:10246"/>
        <dbReference type="Rhea" id="RHEA-COMP:10247"/>
        <dbReference type="ChEBI" id="CHEBI:15378"/>
        <dbReference type="ChEBI" id="CHEBI:57856"/>
        <dbReference type="ChEBI" id="CHEBI:59789"/>
        <dbReference type="ChEBI" id="CHEBI:74269"/>
        <dbReference type="ChEBI" id="CHEBI:74445"/>
        <dbReference type="ChEBI" id="CHEBI:74495"/>
        <dbReference type="ChEBI" id="CHEBI:82748"/>
        <dbReference type="EC" id="2.1.1.205"/>
    </reaction>
</comment>
<evidence type="ECO:0000259" key="8">
    <source>
        <dbReference type="Pfam" id="PF01728"/>
    </source>
</evidence>
<dbReference type="InterPro" id="IPR050082">
    <property type="entry name" value="RNA_methyltr_RlmE"/>
</dbReference>